<organism evidence="3 4">
    <name type="scientific">Streptomyces chrestomyceticus JCM 4735</name>
    <dbReference type="NCBI Taxonomy" id="1306181"/>
    <lineage>
        <taxon>Bacteria</taxon>
        <taxon>Bacillati</taxon>
        <taxon>Actinomycetota</taxon>
        <taxon>Actinomycetes</taxon>
        <taxon>Kitasatosporales</taxon>
        <taxon>Streptomycetaceae</taxon>
        <taxon>Streptomyces</taxon>
    </lineage>
</organism>
<accession>A0A7U9L049</accession>
<comment type="caution">
    <text evidence="3">The sequence shown here is derived from an EMBL/GenBank/DDBJ whole genome shotgun (WGS) entry which is preliminary data.</text>
</comment>
<dbReference type="AlphaFoldDB" id="A0A7U9L049"/>
<dbReference type="PROSITE" id="PS50231">
    <property type="entry name" value="RICIN_B_LECTIN"/>
    <property type="match status" value="1"/>
</dbReference>
<sequence length="179" mass="18736">MPRPIRAALATAAGLTALVGGAATAHAAPAASTPAAVQLQAAHSGKCLTIAGGSFNNGANAVQSACVDGLDNQTFELVPAGGGTFEVRAKHSGKCLEVRGAGTAAGDNVWQWWCGEGDHQRWRFRLVEVAKELFELRPEQAPNLCLEVNRSNLADGANVAQWTCHGGDNQRWRILPVTA</sequence>
<feature type="signal peptide" evidence="1">
    <location>
        <begin position="1"/>
        <end position="27"/>
    </location>
</feature>
<dbReference type="CDD" id="cd00161">
    <property type="entry name" value="beta-trefoil_Ricin-like"/>
    <property type="match status" value="1"/>
</dbReference>
<dbReference type="RefSeq" id="WP_125047145.1">
    <property type="nucleotide sequence ID" value="NZ_BHZC01000001.1"/>
</dbReference>
<proteinExistence type="predicted"/>
<dbReference type="InterPro" id="IPR035992">
    <property type="entry name" value="Ricin_B-like_lectins"/>
</dbReference>
<evidence type="ECO:0000313" key="4">
    <source>
        <dbReference type="Proteomes" id="UP000287830"/>
    </source>
</evidence>
<dbReference type="EMBL" id="BHZC01000001">
    <property type="protein sequence ID" value="GCD37773.1"/>
    <property type="molecule type" value="Genomic_DNA"/>
</dbReference>
<dbReference type="GeneID" id="95624368"/>
<dbReference type="Gene3D" id="2.80.10.50">
    <property type="match status" value="3"/>
</dbReference>
<dbReference type="SUPFAM" id="SSF50370">
    <property type="entry name" value="Ricin B-like lectins"/>
    <property type="match status" value="1"/>
</dbReference>
<dbReference type="OrthoDB" id="4273937at2"/>
<evidence type="ECO:0000256" key="1">
    <source>
        <dbReference type="SAM" id="SignalP"/>
    </source>
</evidence>
<keyword evidence="1" id="KW-0732">Signal</keyword>
<dbReference type="InterPro" id="IPR000772">
    <property type="entry name" value="Ricin_B_lectin"/>
</dbReference>
<gene>
    <name evidence="3" type="ORF">OEIGOIKO_05579</name>
</gene>
<dbReference type="Pfam" id="PF14200">
    <property type="entry name" value="RicinB_lectin_2"/>
    <property type="match status" value="1"/>
</dbReference>
<feature type="chain" id="PRO_5030907578" evidence="1">
    <location>
        <begin position="28"/>
        <end position="179"/>
    </location>
</feature>
<dbReference type="SMART" id="SM00458">
    <property type="entry name" value="RICIN"/>
    <property type="match status" value="1"/>
</dbReference>
<reference evidence="3 4" key="1">
    <citation type="submission" date="2018-11" db="EMBL/GenBank/DDBJ databases">
        <title>Whole genome sequence of Streptomyces chrestomyceticus NBRC 13444(T).</title>
        <authorList>
            <person name="Komaki H."/>
            <person name="Tamura T."/>
        </authorList>
    </citation>
    <scope>NUCLEOTIDE SEQUENCE [LARGE SCALE GENOMIC DNA]</scope>
    <source>
        <strain evidence="3 4">NBRC 13444</strain>
    </source>
</reference>
<protein>
    <submittedName>
        <fullName evidence="3">Beta-xylosidase</fullName>
    </submittedName>
</protein>
<name>A0A7U9L049_9ACTN</name>
<dbReference type="Proteomes" id="UP000287830">
    <property type="component" value="Unassembled WGS sequence"/>
</dbReference>
<evidence type="ECO:0000259" key="2">
    <source>
        <dbReference type="SMART" id="SM00458"/>
    </source>
</evidence>
<feature type="domain" description="Ricin B lectin" evidence="2">
    <location>
        <begin position="35"/>
        <end position="175"/>
    </location>
</feature>
<evidence type="ECO:0000313" key="3">
    <source>
        <dbReference type="EMBL" id="GCD37773.1"/>
    </source>
</evidence>